<name>A0A395JLR7_9GAMM</name>
<accession>A0A395JLR7</accession>
<protein>
    <submittedName>
        <fullName evidence="1">Uncharacterized protein</fullName>
    </submittedName>
</protein>
<reference evidence="1 2" key="1">
    <citation type="submission" date="2018-06" db="EMBL/GenBank/DDBJ databases">
        <title>Genomic Encyclopedia of Type Strains, Phase IV (KMG-IV): sequencing the most valuable type-strain genomes for metagenomic binning, comparative biology and taxonomic classification.</title>
        <authorList>
            <person name="Goeker M."/>
        </authorList>
    </citation>
    <scope>NUCLEOTIDE SEQUENCE [LARGE SCALE GENOMIC DNA]</scope>
    <source>
        <strain evidence="1 2">DSM 24032</strain>
    </source>
</reference>
<dbReference type="Proteomes" id="UP000253083">
    <property type="component" value="Unassembled WGS sequence"/>
</dbReference>
<dbReference type="AlphaFoldDB" id="A0A395JLR7"/>
<sequence>MYHRPPPAIALEWPLGLVMDVCLKVGLGKSDSETDSWTESEISEHLAISQIRHWYEQPPGMSSESLVRFTQLVTSGEAYSQEWATLISHAASRKGKRSADRRRYFGISRFGKTSGRDVILPKLAGMRTITLAGIEKSLALPSPPFEKGPRSIKSSTAIKYILVFFVALAAIVVAKSVQKHHEGEGFGTVFGEIRFCSNENFAYLPHNQCKSDQRVFTTTHKKIYLSFEAITEVEPGTKFRLQWLRNGEVQIERERPWRQAFAFDHRYASTHIKMQKYENLPKGWAEPGRYYVRFFINDAFVDEAKFDIVSTDPLGL</sequence>
<gene>
    <name evidence="1" type="ORF">DFR28_10219</name>
</gene>
<dbReference type="RefSeq" id="WP_113953454.1">
    <property type="nucleotide sequence ID" value="NZ_QNRT01000002.1"/>
</dbReference>
<dbReference type="InParanoid" id="A0A395JLR7"/>
<evidence type="ECO:0000313" key="1">
    <source>
        <dbReference type="EMBL" id="RBP50608.1"/>
    </source>
</evidence>
<evidence type="ECO:0000313" key="2">
    <source>
        <dbReference type="Proteomes" id="UP000253083"/>
    </source>
</evidence>
<comment type="caution">
    <text evidence="1">The sequence shown here is derived from an EMBL/GenBank/DDBJ whole genome shotgun (WGS) entry which is preliminary data.</text>
</comment>
<proteinExistence type="predicted"/>
<keyword evidence="2" id="KW-1185">Reference proteome</keyword>
<organism evidence="1 2">
    <name type="scientific">Arenicella xantha</name>
    <dbReference type="NCBI Taxonomy" id="644221"/>
    <lineage>
        <taxon>Bacteria</taxon>
        <taxon>Pseudomonadati</taxon>
        <taxon>Pseudomonadota</taxon>
        <taxon>Gammaproteobacteria</taxon>
        <taxon>Arenicellales</taxon>
        <taxon>Arenicellaceae</taxon>
        <taxon>Arenicella</taxon>
    </lineage>
</organism>
<dbReference type="EMBL" id="QNRT01000002">
    <property type="protein sequence ID" value="RBP50608.1"/>
    <property type="molecule type" value="Genomic_DNA"/>
</dbReference>